<organism evidence="11 12">
    <name type="scientific">Sphingomonas xanthus</name>
    <dbReference type="NCBI Taxonomy" id="2594473"/>
    <lineage>
        <taxon>Bacteria</taxon>
        <taxon>Pseudomonadati</taxon>
        <taxon>Pseudomonadota</taxon>
        <taxon>Alphaproteobacteria</taxon>
        <taxon>Sphingomonadales</taxon>
        <taxon>Sphingomonadaceae</taxon>
        <taxon>Sphingomonas</taxon>
    </lineage>
</organism>
<comment type="similarity">
    <text evidence="2 8">Belongs to the peptidase M16 family.</text>
</comment>
<dbReference type="GO" id="GO:0004222">
    <property type="term" value="F:metalloendopeptidase activity"/>
    <property type="evidence" value="ECO:0007669"/>
    <property type="project" value="InterPro"/>
</dbReference>
<feature type="domain" description="Peptidase M16 N-terminal" evidence="9">
    <location>
        <begin position="47"/>
        <end position="168"/>
    </location>
</feature>
<dbReference type="Pfam" id="PF05193">
    <property type="entry name" value="Peptidase_M16_C"/>
    <property type="match status" value="2"/>
</dbReference>
<dbReference type="InterPro" id="IPR011249">
    <property type="entry name" value="Metalloenz_LuxS/M16"/>
</dbReference>
<evidence type="ECO:0000256" key="2">
    <source>
        <dbReference type="ARBA" id="ARBA00007261"/>
    </source>
</evidence>
<keyword evidence="4" id="KW-0479">Metal-binding</keyword>
<dbReference type="Pfam" id="PF00675">
    <property type="entry name" value="Peptidase_M16"/>
    <property type="match status" value="1"/>
</dbReference>
<dbReference type="AlphaFoldDB" id="A0A516IPF4"/>
<evidence type="ECO:0000256" key="7">
    <source>
        <dbReference type="ARBA" id="ARBA00023049"/>
    </source>
</evidence>
<proteinExistence type="inferred from homology"/>
<sequence>MLAPMPGAAVPAGPAGAANGWGIPLADITPDPAIRLGTLPNGMRYAIMRNETPKGTASVRLRFQFGSIHEGEQEQGLAHFIEHMAFNGTTNVPEGEMVKRLERLGLAFGPDNNAMTGFDSTTYLLELPASDEERVDTALFLMREVASEIRFDRQAVDRERGVILSERRSRDGFNLRQTMDRLNHLVPGSLYAKRLPIGTYDVLTKAPAERMQDLYRRYYRPERATLIFVGDIDPDAIEAKIRDKFAGWQGIGPAGAEPQKGSVDFARPAAVDNFFNLNIATSANWTVLKPYSNPLDSQAERRRNLLESLGTSMFARRLTRLVNRDGSDLIGSSISAGDFDGVSLTQSITISAKDGAWPAALTAIENELRRAQVHGFTAAELRRELAAMDTSFKTAAEQANTRRNAALAGAILSALDDKDINTHPSWRLQFYERNRASLTLDAVNAAFRELWKGSAPLVHVSDKKPVNGAEIGAALAMARNVAVSAPREESDKAFAYESFGTPGKITEDKRIADLDIRTVQFANNVRLNIKKTEFEAGRVRFSVRMAGGQLALPRDKPGLGIMMSSLSAIGGTGKHSLEEMKEVLAGRVYSAGSAVGSDSFVSAGSTSPADLPLQMKVSAAFLTDPGFRPEAARRWTNMVPVMDKQFDSEPESVYATRAQSVLMGGDLRFGAPPAAELMKRNLAEAQAVLKQLAATAPIEIGIVGDIDEEAAIRAVAESFGALPARAATTPDYREARQAALRPELAPIELVHNGALDKALVAALWPTDDDDNYRREIGMIMLAKALDLILTDAIREQLGASYGVNVGSNMSDVYEGFGTLGVSTIVAPGKIADVEQAIDAAVAEIRAEPISEDLFNRVRAPMLEALAKSRRENSYWLAVVDEAQSKANRLDRYRQQEALFKAITPAELHQLALAYLDPAKQRRIRIRKPAVVKIPAPTRN</sequence>
<evidence type="ECO:0000256" key="1">
    <source>
        <dbReference type="ARBA" id="ARBA00001947"/>
    </source>
</evidence>
<dbReference type="InterPro" id="IPR007863">
    <property type="entry name" value="Peptidase_M16_C"/>
</dbReference>
<comment type="cofactor">
    <cofactor evidence="1">
        <name>Zn(2+)</name>
        <dbReference type="ChEBI" id="CHEBI:29105"/>
    </cofactor>
</comment>
<protein>
    <submittedName>
        <fullName evidence="11">Insulinase family protein</fullName>
    </submittedName>
</protein>
<dbReference type="InterPro" id="IPR011765">
    <property type="entry name" value="Pept_M16_N"/>
</dbReference>
<dbReference type="SUPFAM" id="SSF63411">
    <property type="entry name" value="LuxS/MPP-like metallohydrolase"/>
    <property type="match status" value="4"/>
</dbReference>
<reference evidence="11 12" key="1">
    <citation type="submission" date="2019-07" db="EMBL/GenBank/DDBJ databases">
        <title>Sphingomonas AE3 Genome sequencing and assembly.</title>
        <authorList>
            <person name="Kim H."/>
        </authorList>
    </citation>
    <scope>NUCLEOTIDE SEQUENCE [LARGE SCALE GENOMIC DNA]</scope>
    <source>
        <strain evidence="11 12">AE3</strain>
    </source>
</reference>
<dbReference type="RefSeq" id="WP_147493265.1">
    <property type="nucleotide sequence ID" value="NZ_CP041659.1"/>
</dbReference>
<feature type="domain" description="Peptidase M16 C-terminal" evidence="10">
    <location>
        <begin position="208"/>
        <end position="387"/>
    </location>
</feature>
<name>A0A516IPF4_9SPHN</name>
<feature type="domain" description="Peptidase M16 C-terminal" evidence="10">
    <location>
        <begin position="698"/>
        <end position="859"/>
    </location>
</feature>
<keyword evidence="6" id="KW-0862">Zinc</keyword>
<evidence type="ECO:0000256" key="6">
    <source>
        <dbReference type="ARBA" id="ARBA00022833"/>
    </source>
</evidence>
<dbReference type="PANTHER" id="PTHR43690:SF17">
    <property type="entry name" value="PROTEIN YHJJ"/>
    <property type="match status" value="1"/>
</dbReference>
<dbReference type="EMBL" id="CP041659">
    <property type="protein sequence ID" value="QDP18805.1"/>
    <property type="molecule type" value="Genomic_DNA"/>
</dbReference>
<dbReference type="PANTHER" id="PTHR43690">
    <property type="entry name" value="NARDILYSIN"/>
    <property type="match status" value="1"/>
</dbReference>
<evidence type="ECO:0000313" key="11">
    <source>
        <dbReference type="EMBL" id="QDP18805.1"/>
    </source>
</evidence>
<keyword evidence="3" id="KW-0645">Protease</keyword>
<keyword evidence="12" id="KW-1185">Reference proteome</keyword>
<evidence type="ECO:0000313" key="12">
    <source>
        <dbReference type="Proteomes" id="UP000321857"/>
    </source>
</evidence>
<dbReference type="InterPro" id="IPR001431">
    <property type="entry name" value="Pept_M16_Zn_BS"/>
</dbReference>
<evidence type="ECO:0000259" key="10">
    <source>
        <dbReference type="Pfam" id="PF05193"/>
    </source>
</evidence>
<dbReference type="GO" id="GO:0046872">
    <property type="term" value="F:metal ion binding"/>
    <property type="evidence" value="ECO:0007669"/>
    <property type="project" value="UniProtKB-KW"/>
</dbReference>
<evidence type="ECO:0000256" key="8">
    <source>
        <dbReference type="RuleBase" id="RU004447"/>
    </source>
</evidence>
<evidence type="ECO:0000259" key="9">
    <source>
        <dbReference type="Pfam" id="PF00675"/>
    </source>
</evidence>
<dbReference type="GO" id="GO:0006508">
    <property type="term" value="P:proteolysis"/>
    <property type="evidence" value="ECO:0007669"/>
    <property type="project" value="UniProtKB-KW"/>
</dbReference>
<evidence type="ECO:0000256" key="4">
    <source>
        <dbReference type="ARBA" id="ARBA00022723"/>
    </source>
</evidence>
<dbReference type="PROSITE" id="PS00143">
    <property type="entry name" value="INSULINASE"/>
    <property type="match status" value="1"/>
</dbReference>
<evidence type="ECO:0000256" key="5">
    <source>
        <dbReference type="ARBA" id="ARBA00022801"/>
    </source>
</evidence>
<keyword evidence="7" id="KW-0482">Metalloprotease</keyword>
<accession>A0A516IPF4</accession>
<keyword evidence="5" id="KW-0378">Hydrolase</keyword>
<dbReference type="InterPro" id="IPR050626">
    <property type="entry name" value="Peptidase_M16"/>
</dbReference>
<dbReference type="KEGG" id="sxa:FMM02_01825"/>
<evidence type="ECO:0000256" key="3">
    <source>
        <dbReference type="ARBA" id="ARBA00022670"/>
    </source>
</evidence>
<dbReference type="Gene3D" id="3.30.830.10">
    <property type="entry name" value="Metalloenzyme, LuxS/M16 peptidase-like"/>
    <property type="match status" value="4"/>
</dbReference>
<dbReference type="Proteomes" id="UP000321857">
    <property type="component" value="Chromosome"/>
</dbReference>
<gene>
    <name evidence="11" type="ORF">FMM02_01825</name>
</gene>
<dbReference type="OrthoDB" id="9811314at2"/>